<dbReference type="EMBL" id="JAMYWD010002058">
    <property type="protein sequence ID" value="KAJ4938754.1"/>
    <property type="molecule type" value="Genomic_DNA"/>
</dbReference>
<comment type="caution">
    <text evidence="1">The sequence shown here is derived from an EMBL/GenBank/DDBJ whole genome shotgun (WGS) entry which is preliminary data.</text>
</comment>
<reference evidence="1" key="1">
    <citation type="journal article" date="2023" name="Plant J.">
        <title>The genome of the king protea, Protea cynaroides.</title>
        <authorList>
            <person name="Chang J."/>
            <person name="Duong T.A."/>
            <person name="Schoeman C."/>
            <person name="Ma X."/>
            <person name="Roodt D."/>
            <person name="Barker N."/>
            <person name="Li Z."/>
            <person name="Van de Peer Y."/>
            <person name="Mizrachi E."/>
        </authorList>
    </citation>
    <scope>NUCLEOTIDE SEQUENCE</scope>
    <source>
        <tissue evidence="1">Young leaves</tissue>
    </source>
</reference>
<sequence>MFKKVRDSLEVCRGAAYFSAREKTSQKPLPLKPIPLRKRTVLVPISSTVCTTRKGDSKRSLLIYATRYVFPLVTTGLRNKTLESYISGLKLLRKANLYFYFYLAIKTSTPFLNRGKSY</sequence>
<evidence type="ECO:0000313" key="2">
    <source>
        <dbReference type="Proteomes" id="UP001141806"/>
    </source>
</evidence>
<name>A0A9Q0JQS3_9MAGN</name>
<proteinExistence type="predicted"/>
<dbReference type="Proteomes" id="UP001141806">
    <property type="component" value="Unassembled WGS sequence"/>
</dbReference>
<organism evidence="1 2">
    <name type="scientific">Protea cynaroides</name>
    <dbReference type="NCBI Taxonomy" id="273540"/>
    <lineage>
        <taxon>Eukaryota</taxon>
        <taxon>Viridiplantae</taxon>
        <taxon>Streptophyta</taxon>
        <taxon>Embryophyta</taxon>
        <taxon>Tracheophyta</taxon>
        <taxon>Spermatophyta</taxon>
        <taxon>Magnoliopsida</taxon>
        <taxon>Proteales</taxon>
        <taxon>Proteaceae</taxon>
        <taxon>Protea</taxon>
    </lineage>
</organism>
<accession>A0A9Q0JQS3</accession>
<dbReference type="AlphaFoldDB" id="A0A9Q0JQS3"/>
<gene>
    <name evidence="1" type="ORF">NE237_026769</name>
</gene>
<protein>
    <submittedName>
        <fullName evidence="1">Uncharacterized protein</fullName>
    </submittedName>
</protein>
<evidence type="ECO:0000313" key="1">
    <source>
        <dbReference type="EMBL" id="KAJ4938754.1"/>
    </source>
</evidence>
<keyword evidence="2" id="KW-1185">Reference proteome</keyword>